<feature type="chain" id="PRO_5012478713" evidence="3">
    <location>
        <begin position="30"/>
        <end position="384"/>
    </location>
</feature>
<dbReference type="InterPro" id="IPR029501">
    <property type="entry name" value="EndoU_bac"/>
</dbReference>
<reference evidence="5 6" key="1">
    <citation type="submission" date="2017-01" db="EMBL/GenBank/DDBJ databases">
        <authorList>
            <person name="Mah S.A."/>
            <person name="Swanson W.J."/>
            <person name="Moy G.W."/>
            <person name="Vacquier V.D."/>
        </authorList>
    </citation>
    <scope>NUCLEOTIDE SEQUENCE [LARGE SCALE GENOMIC DNA]</scope>
    <source>
        <strain evidence="5 6">DSM 11589</strain>
    </source>
</reference>
<evidence type="ECO:0000256" key="2">
    <source>
        <dbReference type="SAM" id="MobiDB-lite"/>
    </source>
</evidence>
<evidence type="ECO:0000313" key="5">
    <source>
        <dbReference type="EMBL" id="SIT01761.1"/>
    </source>
</evidence>
<sequence>MGVFFRNCSYKLLLSGVVMAALGSHAANAEVGETGTLTATTACEAYSSKNTKANPGNVLLEVGKAYKVSGRNATGGEWLHISVDGVETPRRWVNQSCGTLVVQAQEPASAPASGEQKAADAKPAGQKPAEPQKEPKSAADEAKKSDAPKPTFAPFFDSVAQTPVDDTPAVPTLSAFDAAILTICGPWDSTPQAKDFESALLTVFPEQLSAIQKAVGGGLTTPNAPTATFAQELTAAWFDNKAFKHVFCGEPNKKSLGGLHFEGRYLQAQRAGWAGRLDGPQCDKGEVKAPVYSVGVSFLTPDGGAEKACPKSYVHGEGALDILIHGTQALKAARNWAKPEDKSACVANISTTQGDYAALLVIKKQAVVTFYPVASPSTKERSCQ</sequence>
<proteinExistence type="predicted"/>
<accession>A0A1N7NTY4</accession>
<name>A0A1N7NTY4_9PROT</name>
<dbReference type="GO" id="GO:0016787">
    <property type="term" value="F:hydrolase activity"/>
    <property type="evidence" value="ECO:0007669"/>
    <property type="project" value="UniProtKB-KW"/>
</dbReference>
<dbReference type="SUPFAM" id="SSF142877">
    <property type="entry name" value="EndoU-like"/>
    <property type="match status" value="1"/>
</dbReference>
<feature type="signal peptide" evidence="3">
    <location>
        <begin position="1"/>
        <end position="29"/>
    </location>
</feature>
<feature type="region of interest" description="Disordered" evidence="2">
    <location>
        <begin position="106"/>
        <end position="159"/>
    </location>
</feature>
<evidence type="ECO:0000256" key="1">
    <source>
        <dbReference type="ARBA" id="ARBA00022801"/>
    </source>
</evidence>
<organism evidence="5 6">
    <name type="scientific">Insolitispirillum peregrinum</name>
    <dbReference type="NCBI Taxonomy" id="80876"/>
    <lineage>
        <taxon>Bacteria</taxon>
        <taxon>Pseudomonadati</taxon>
        <taxon>Pseudomonadota</taxon>
        <taxon>Alphaproteobacteria</taxon>
        <taxon>Rhodospirillales</taxon>
        <taxon>Novispirillaceae</taxon>
        <taxon>Insolitispirillum</taxon>
    </lineage>
</organism>
<evidence type="ECO:0000259" key="4">
    <source>
        <dbReference type="Pfam" id="PF14436"/>
    </source>
</evidence>
<gene>
    <name evidence="5" type="ORF">SAMN05421779_105362</name>
</gene>
<keyword evidence="6" id="KW-1185">Reference proteome</keyword>
<dbReference type="AlphaFoldDB" id="A0A1N7NTY4"/>
<protein>
    <submittedName>
        <fullName evidence="5">EndoU nuclease</fullName>
    </submittedName>
</protein>
<evidence type="ECO:0000256" key="3">
    <source>
        <dbReference type="SAM" id="SignalP"/>
    </source>
</evidence>
<keyword evidence="1" id="KW-0378">Hydrolase</keyword>
<keyword evidence="3" id="KW-0732">Signal</keyword>
<feature type="compositionally biased region" description="Basic and acidic residues" evidence="2">
    <location>
        <begin position="130"/>
        <end position="147"/>
    </location>
</feature>
<dbReference type="Pfam" id="PF14436">
    <property type="entry name" value="EndoU_bacteria"/>
    <property type="match status" value="1"/>
</dbReference>
<dbReference type="GO" id="GO:0004519">
    <property type="term" value="F:endonuclease activity"/>
    <property type="evidence" value="ECO:0007669"/>
    <property type="project" value="InterPro"/>
</dbReference>
<dbReference type="EMBL" id="FTOA01000005">
    <property type="protein sequence ID" value="SIT01761.1"/>
    <property type="molecule type" value="Genomic_DNA"/>
</dbReference>
<dbReference type="STRING" id="80876.SAMN05421779_105362"/>
<feature type="domain" description="Bacterial EndoU nuclease" evidence="4">
    <location>
        <begin position="240"/>
        <end position="373"/>
    </location>
</feature>
<evidence type="ECO:0000313" key="6">
    <source>
        <dbReference type="Proteomes" id="UP000185678"/>
    </source>
</evidence>
<dbReference type="Proteomes" id="UP000185678">
    <property type="component" value="Unassembled WGS sequence"/>
</dbReference>
<dbReference type="InterPro" id="IPR037227">
    <property type="entry name" value="EndoU-like"/>
</dbReference>
<dbReference type="GO" id="GO:0004540">
    <property type="term" value="F:RNA nuclease activity"/>
    <property type="evidence" value="ECO:0007669"/>
    <property type="project" value="UniProtKB-ARBA"/>
</dbReference>